<dbReference type="GO" id="GO:0031145">
    <property type="term" value="P:anaphase-promoting complex-dependent catabolic process"/>
    <property type="evidence" value="ECO:0007669"/>
    <property type="project" value="InterPro"/>
</dbReference>
<gene>
    <name evidence="3" type="ORF">IEQ34_021423</name>
</gene>
<name>A0AAV7G316_DENCH</name>
<comment type="caution">
    <text evidence="3">The sequence shown here is derived from an EMBL/GenBank/DDBJ whole genome shotgun (WGS) entry which is preliminary data.</text>
</comment>
<feature type="region of interest" description="Disordered" evidence="2">
    <location>
        <begin position="1"/>
        <end position="73"/>
    </location>
</feature>
<sequence length="73" mass="8085">MLRRKPSVIEVKSDDKEELEEARRLRSLSTKAPSGPKPTPNPSSSSSSLYHFHDPLDPAAKAQRIGLHHSSKP</sequence>
<dbReference type="GO" id="GO:0005680">
    <property type="term" value="C:anaphase-promoting complex"/>
    <property type="evidence" value="ECO:0007669"/>
    <property type="project" value="InterPro"/>
</dbReference>
<keyword evidence="1" id="KW-0833">Ubl conjugation pathway</keyword>
<dbReference type="Proteomes" id="UP000775213">
    <property type="component" value="Unassembled WGS sequence"/>
</dbReference>
<protein>
    <submittedName>
        <fullName evidence="3">Uncharacterized protein</fullName>
    </submittedName>
</protein>
<evidence type="ECO:0000256" key="2">
    <source>
        <dbReference type="SAM" id="MobiDB-lite"/>
    </source>
</evidence>
<keyword evidence="4" id="KW-1185">Reference proteome</keyword>
<evidence type="ECO:0000313" key="3">
    <source>
        <dbReference type="EMBL" id="KAH0450731.1"/>
    </source>
</evidence>
<dbReference type="Pfam" id="PF10471">
    <property type="entry name" value="ANAPC_CDC26"/>
    <property type="match status" value="1"/>
</dbReference>
<reference evidence="3 4" key="1">
    <citation type="journal article" date="2021" name="Hortic Res">
        <title>Chromosome-scale assembly of the Dendrobium chrysotoxum genome enhances the understanding of orchid evolution.</title>
        <authorList>
            <person name="Zhang Y."/>
            <person name="Zhang G.Q."/>
            <person name="Zhang D."/>
            <person name="Liu X.D."/>
            <person name="Xu X.Y."/>
            <person name="Sun W.H."/>
            <person name="Yu X."/>
            <person name="Zhu X."/>
            <person name="Wang Z.W."/>
            <person name="Zhao X."/>
            <person name="Zhong W.Y."/>
            <person name="Chen H."/>
            <person name="Yin W.L."/>
            <person name="Huang T."/>
            <person name="Niu S.C."/>
            <person name="Liu Z.J."/>
        </authorList>
    </citation>
    <scope>NUCLEOTIDE SEQUENCE [LARGE SCALE GENOMIC DNA]</scope>
    <source>
        <strain evidence="3">Lindl</strain>
    </source>
</reference>
<evidence type="ECO:0000313" key="4">
    <source>
        <dbReference type="Proteomes" id="UP000775213"/>
    </source>
</evidence>
<dbReference type="InterPro" id="IPR018860">
    <property type="entry name" value="APC_suCDC26"/>
</dbReference>
<proteinExistence type="predicted"/>
<organism evidence="3 4">
    <name type="scientific">Dendrobium chrysotoxum</name>
    <name type="common">Orchid</name>
    <dbReference type="NCBI Taxonomy" id="161865"/>
    <lineage>
        <taxon>Eukaryota</taxon>
        <taxon>Viridiplantae</taxon>
        <taxon>Streptophyta</taxon>
        <taxon>Embryophyta</taxon>
        <taxon>Tracheophyta</taxon>
        <taxon>Spermatophyta</taxon>
        <taxon>Magnoliopsida</taxon>
        <taxon>Liliopsida</taxon>
        <taxon>Asparagales</taxon>
        <taxon>Orchidaceae</taxon>
        <taxon>Epidendroideae</taxon>
        <taxon>Malaxideae</taxon>
        <taxon>Dendrobiinae</taxon>
        <taxon>Dendrobium</taxon>
    </lineage>
</organism>
<evidence type="ECO:0000256" key="1">
    <source>
        <dbReference type="ARBA" id="ARBA00022786"/>
    </source>
</evidence>
<dbReference type="EMBL" id="JAGFBR010000018">
    <property type="protein sequence ID" value="KAH0450731.1"/>
    <property type="molecule type" value="Genomic_DNA"/>
</dbReference>
<accession>A0AAV7G316</accession>
<dbReference type="AlphaFoldDB" id="A0AAV7G316"/>